<keyword evidence="1" id="KW-0812">Transmembrane</keyword>
<feature type="transmembrane region" description="Helical" evidence="1">
    <location>
        <begin position="36"/>
        <end position="60"/>
    </location>
</feature>
<dbReference type="EMBL" id="LN855023">
    <property type="protein sequence ID" value="CDP90913.1"/>
    <property type="molecule type" value="Genomic_DNA"/>
</dbReference>
<proteinExistence type="predicted"/>
<evidence type="ECO:0000313" key="2">
    <source>
        <dbReference type="EMBL" id="CDP90913.1"/>
    </source>
</evidence>
<name>A0A1I9FZP4_BRUMA</name>
<protein>
    <submittedName>
        <fullName evidence="2">Bm51</fullName>
    </submittedName>
</protein>
<reference evidence="2" key="2">
    <citation type="submission" date="2012-12" db="EMBL/GenBank/DDBJ databases">
        <authorList>
            <consortium name="WormBase Consortium"/>
            <person name="Ghedin E."/>
            <person name="Paulini M."/>
        </authorList>
    </citation>
    <scope>NUCLEOTIDE SEQUENCE</scope>
    <source>
        <strain evidence="2">FR3</strain>
    </source>
</reference>
<organism evidence="2">
    <name type="scientific">Brugia malayi</name>
    <name type="common">Filarial nematode worm</name>
    <dbReference type="NCBI Taxonomy" id="6279"/>
    <lineage>
        <taxon>Eukaryota</taxon>
        <taxon>Metazoa</taxon>
        <taxon>Ecdysozoa</taxon>
        <taxon>Nematoda</taxon>
        <taxon>Chromadorea</taxon>
        <taxon>Rhabditida</taxon>
        <taxon>Spirurina</taxon>
        <taxon>Spiruromorpha</taxon>
        <taxon>Filarioidea</taxon>
        <taxon>Onchocercidae</taxon>
        <taxon>Brugia</taxon>
    </lineage>
</organism>
<feature type="transmembrane region" description="Helical" evidence="1">
    <location>
        <begin position="6"/>
        <end position="29"/>
    </location>
</feature>
<reference evidence="2" key="1">
    <citation type="journal article" date="2007" name="Science">
        <title>Draft genome of the filarial nematode parasite Brugia malayi.</title>
        <authorList>
            <person name="Ghedin E."/>
            <person name="Wang S."/>
            <person name="Spiro D."/>
            <person name="Caler E."/>
            <person name="Zhao Q."/>
            <person name="Crabtree J."/>
            <person name="Allen J.E."/>
            <person name="Delcher A.L."/>
            <person name="Guiliano D.B."/>
            <person name="Miranda-Saavedra D."/>
            <person name="Angiuoli S.V."/>
            <person name="Creasy T."/>
            <person name="Amedeo P."/>
            <person name="Haas B."/>
            <person name="El-Sayed N.M."/>
            <person name="Wortman J.R."/>
            <person name="Feldblyum T."/>
            <person name="Tallon L."/>
            <person name="Schatz M."/>
            <person name="Shumway M."/>
            <person name="Koo H."/>
            <person name="Salzberg S.L."/>
            <person name="Schobel S."/>
            <person name="Pertea M."/>
            <person name="Pop M."/>
            <person name="White O."/>
            <person name="Barton G.J."/>
            <person name="Carlow C.K."/>
            <person name="Crawford M.J."/>
            <person name="Daub J."/>
            <person name="Dimmic M.W."/>
            <person name="Estes C.F."/>
            <person name="Foster J.M."/>
            <person name="Ganatra M."/>
            <person name="Gregory W.F."/>
            <person name="Johnson N.M."/>
            <person name="Jin J."/>
            <person name="Komuniecki R."/>
            <person name="Korf I."/>
            <person name="Kumar S."/>
            <person name="Laney S."/>
            <person name="Li B.W."/>
            <person name="Li W."/>
            <person name="Lindblom T.H."/>
            <person name="Lustigman S."/>
            <person name="Ma D."/>
            <person name="Maina C.V."/>
            <person name="Martin D.M."/>
            <person name="McCarter J.P."/>
            <person name="McReynolds L."/>
            <person name="Mitreva M."/>
            <person name="Nutman T.B."/>
            <person name="Parkinson J."/>
            <person name="Peregrin-Alvarez J.M."/>
            <person name="Poole C."/>
            <person name="Ren Q."/>
            <person name="Saunders L."/>
            <person name="Sluder A.E."/>
            <person name="Smith K."/>
            <person name="Stanke M."/>
            <person name="Unnasch T.R."/>
            <person name="Ware J."/>
            <person name="Wei A.D."/>
            <person name="Weil G."/>
            <person name="Williams D.J."/>
            <person name="Zhang Y."/>
            <person name="Williams S.A."/>
            <person name="Fraser-Liggett C."/>
            <person name="Slatko B."/>
            <person name="Blaxter M.L."/>
            <person name="Scott A.L."/>
        </authorList>
    </citation>
    <scope>NUCLEOTIDE SEQUENCE</scope>
    <source>
        <strain evidence="2">FR3</strain>
    </source>
</reference>
<gene>
    <name evidence="2" type="primary">Bm51</name>
    <name evidence="2" type="ORF">BM_Bm51</name>
</gene>
<evidence type="ECO:0000256" key="1">
    <source>
        <dbReference type="SAM" id="Phobius"/>
    </source>
</evidence>
<dbReference type="AlphaFoldDB" id="A0A1I9FZP4"/>
<accession>A0A1I9FZP4</accession>
<keyword evidence="1" id="KW-0472">Membrane</keyword>
<keyword evidence="1" id="KW-1133">Transmembrane helix</keyword>
<sequence length="68" mass="7652">MFLELLFLFGIGINFKILSLNAFFIGGCFKANYGLLVFWLFTIKGCILGLKSCTFLGYLLSLHGDCKF</sequence>